<sequence length="258" mass="29362">MTSPEHFLGTFQEFSSGILTGSLRIIYFIGKPVRAEIEETDDLREEVAANEAVDEAIHEAGNVEIDRDVVDGLQERIDEQGEEEEVPLERMDHQEFGDGQARMALIEMIEEQRMRIADMELQLEERKREITEYLEVIRNLEGTVGPLCATMEGLEVRIQVLVNAPMLMTGLAVFTKTTMDAMREPHERYGTKPEFIQFVTRESNGHVSMPVGTIIEVDEYINVINSDSNATILRGMTGRQVQGWREFPILMVSLHTFT</sequence>
<reference evidence="5" key="1">
    <citation type="submission" date="2016-11" db="UniProtKB">
        <authorList>
            <consortium name="WormBaseParasite"/>
        </authorList>
    </citation>
    <scope>IDENTIFICATION</scope>
</reference>
<protein>
    <submittedName>
        <fullName evidence="2">(pine wood nematode) hypothetical protein</fullName>
    </submittedName>
</protein>
<dbReference type="Proteomes" id="UP000659654">
    <property type="component" value="Unassembled WGS sequence"/>
</dbReference>
<gene>
    <name evidence="2" type="ORF">BXYJ_LOCUS763</name>
</gene>
<proteinExistence type="predicted"/>
<evidence type="ECO:0000313" key="3">
    <source>
        <dbReference type="Proteomes" id="UP000095284"/>
    </source>
</evidence>
<dbReference type="Proteomes" id="UP000582659">
    <property type="component" value="Unassembled WGS sequence"/>
</dbReference>
<name>A0A1I7RVL5_BURXY</name>
<dbReference type="WBParaSite" id="BXY_0477700.1">
    <property type="protein sequence ID" value="BXY_0477700.1"/>
    <property type="gene ID" value="BXY_0477700"/>
</dbReference>
<dbReference type="EMBL" id="CAJFDI010000001">
    <property type="protein sequence ID" value="CAD5208527.1"/>
    <property type="molecule type" value="Genomic_DNA"/>
</dbReference>
<keyword evidence="4" id="KW-1185">Reference proteome</keyword>
<reference evidence="2" key="2">
    <citation type="submission" date="2020-09" db="EMBL/GenBank/DDBJ databases">
        <authorList>
            <person name="Kikuchi T."/>
        </authorList>
    </citation>
    <scope>NUCLEOTIDE SEQUENCE</scope>
    <source>
        <strain evidence="2">Ka4C1</strain>
    </source>
</reference>
<keyword evidence="1" id="KW-0175">Coiled coil</keyword>
<accession>A0A1I7RVL5</accession>
<dbReference type="AlphaFoldDB" id="A0A1I7RVL5"/>
<dbReference type="Proteomes" id="UP000095284">
    <property type="component" value="Unplaced"/>
</dbReference>
<evidence type="ECO:0000313" key="2">
    <source>
        <dbReference type="EMBL" id="CAD5208527.1"/>
    </source>
</evidence>
<evidence type="ECO:0000313" key="4">
    <source>
        <dbReference type="Proteomes" id="UP000659654"/>
    </source>
</evidence>
<feature type="coiled-coil region" evidence="1">
    <location>
        <begin position="109"/>
        <end position="143"/>
    </location>
</feature>
<dbReference type="EMBL" id="CAJFCV020000001">
    <property type="protein sequence ID" value="CAG9081853.1"/>
    <property type="molecule type" value="Genomic_DNA"/>
</dbReference>
<evidence type="ECO:0000256" key="1">
    <source>
        <dbReference type="SAM" id="Coils"/>
    </source>
</evidence>
<organism evidence="3 5">
    <name type="scientific">Bursaphelenchus xylophilus</name>
    <name type="common">Pinewood nematode worm</name>
    <name type="synonym">Aphelenchoides xylophilus</name>
    <dbReference type="NCBI Taxonomy" id="6326"/>
    <lineage>
        <taxon>Eukaryota</taxon>
        <taxon>Metazoa</taxon>
        <taxon>Ecdysozoa</taxon>
        <taxon>Nematoda</taxon>
        <taxon>Chromadorea</taxon>
        <taxon>Rhabditida</taxon>
        <taxon>Tylenchina</taxon>
        <taxon>Tylenchomorpha</taxon>
        <taxon>Aphelenchoidea</taxon>
        <taxon>Aphelenchoididae</taxon>
        <taxon>Bursaphelenchus</taxon>
    </lineage>
</organism>
<evidence type="ECO:0000313" key="5">
    <source>
        <dbReference type="WBParaSite" id="BXY_0477700.1"/>
    </source>
</evidence>